<evidence type="ECO:0008006" key="4">
    <source>
        <dbReference type="Google" id="ProtNLM"/>
    </source>
</evidence>
<accession>A0ABW8PTG3</accession>
<protein>
    <recommendedName>
        <fullName evidence="4">PilX N-terminal</fullName>
    </recommendedName>
</protein>
<reference evidence="2 3" key="1">
    <citation type="submission" date="2024-02" db="EMBL/GenBank/DDBJ databases">
        <title>Marinospirillum sp. MEB 164 isolated from Lonar lake sediment.</title>
        <authorList>
            <person name="Joshi A."/>
            <person name="Thite S."/>
        </authorList>
    </citation>
    <scope>NUCLEOTIDE SEQUENCE [LARGE SCALE GENOMIC DNA]</scope>
    <source>
        <strain evidence="2 3">MEB164</strain>
    </source>
</reference>
<feature type="transmembrane region" description="Helical" evidence="1">
    <location>
        <begin position="12"/>
        <end position="30"/>
    </location>
</feature>
<evidence type="ECO:0000313" key="3">
    <source>
        <dbReference type="Proteomes" id="UP001621714"/>
    </source>
</evidence>
<comment type="caution">
    <text evidence="2">The sequence shown here is derived from an EMBL/GenBank/DDBJ whole genome shotgun (WGS) entry which is preliminary data.</text>
</comment>
<evidence type="ECO:0000256" key="1">
    <source>
        <dbReference type="SAM" id="Phobius"/>
    </source>
</evidence>
<keyword evidence="1" id="KW-0812">Transmembrane</keyword>
<name>A0ABW8PTG3_9GAMM</name>
<evidence type="ECO:0000313" key="2">
    <source>
        <dbReference type="EMBL" id="MFK7159520.1"/>
    </source>
</evidence>
<sequence>MQGKETQQGYVLAFSLILLAFASIILISALERTGIEKRIATSELHRATLEAAAEAGIHDFMIAVREFSVRNKYTDGDAYCTELKKGIGDFDTDELTVFFNEYLPSGMQETRMGLGSKDEPVVFMEEPRIFWYLSKPNCEEEGVFSMLIHAEQNERHIVSSLNIKVSIDFAREYSASFPPELEEALGRFADYTLAAGGAGFTANGQREYHGKVGSGGPLILNGSSLVNGSTNHEEQIEQISDWVTMPHPGSSTSHTHFTGFTDSIRVYAAQGKRGVIEQCHSSDIPPGTRYIYCPGNFGGDIHDGLNNLVIVATGNVNVPKIVNEGVSLSIVTNGNVTLDVEPARSLSGGVIWAAGTVTLNGGPQFETGIVALGSITINGGGFNNPRPDPRFVPVLHIDFEY</sequence>
<proteinExistence type="predicted"/>
<gene>
    <name evidence="2" type="ORF">V6U78_00525</name>
</gene>
<dbReference type="RefSeq" id="WP_405335987.1">
    <property type="nucleotide sequence ID" value="NZ_JBANFI010000001.1"/>
</dbReference>
<dbReference type="Proteomes" id="UP001621714">
    <property type="component" value="Unassembled WGS sequence"/>
</dbReference>
<keyword evidence="1" id="KW-1133">Transmembrane helix</keyword>
<organism evidence="2 3">
    <name type="scientific">Marinospirillum alkalitolerans</name>
    <dbReference type="NCBI Taxonomy" id="3123374"/>
    <lineage>
        <taxon>Bacteria</taxon>
        <taxon>Pseudomonadati</taxon>
        <taxon>Pseudomonadota</taxon>
        <taxon>Gammaproteobacteria</taxon>
        <taxon>Oceanospirillales</taxon>
        <taxon>Oceanospirillaceae</taxon>
        <taxon>Marinospirillum</taxon>
    </lineage>
</organism>
<keyword evidence="3" id="KW-1185">Reference proteome</keyword>
<keyword evidence="1" id="KW-0472">Membrane</keyword>
<dbReference type="EMBL" id="JBANFI010000001">
    <property type="protein sequence ID" value="MFK7159520.1"/>
    <property type="molecule type" value="Genomic_DNA"/>
</dbReference>